<organism evidence="7 8">
    <name type="scientific">Tachysurus vachellii</name>
    <name type="common">Darkbarbel catfish</name>
    <name type="synonym">Pelteobagrus vachellii</name>
    <dbReference type="NCBI Taxonomy" id="175792"/>
    <lineage>
        <taxon>Eukaryota</taxon>
        <taxon>Metazoa</taxon>
        <taxon>Chordata</taxon>
        <taxon>Craniata</taxon>
        <taxon>Vertebrata</taxon>
        <taxon>Euteleostomi</taxon>
        <taxon>Actinopterygii</taxon>
        <taxon>Neopterygii</taxon>
        <taxon>Teleostei</taxon>
        <taxon>Ostariophysi</taxon>
        <taxon>Siluriformes</taxon>
        <taxon>Bagridae</taxon>
        <taxon>Tachysurus</taxon>
    </lineage>
</organism>
<dbReference type="GO" id="GO:0016020">
    <property type="term" value="C:membrane"/>
    <property type="evidence" value="ECO:0007669"/>
    <property type="project" value="UniProtKB-SubCell"/>
</dbReference>
<keyword evidence="8" id="KW-1185">Reference proteome</keyword>
<dbReference type="AlphaFoldDB" id="A0AA88T038"/>
<keyword evidence="3 6" id="KW-0812">Transmembrane</keyword>
<keyword evidence="5 6" id="KW-0472">Membrane</keyword>
<gene>
    <name evidence="7" type="ORF">Q7C36_005315</name>
</gene>
<feature type="transmembrane region" description="Helical" evidence="6">
    <location>
        <begin position="159"/>
        <end position="180"/>
    </location>
</feature>
<comment type="subcellular location">
    <subcellularLocation>
        <location evidence="1">Membrane</location>
        <topology evidence="1">Multi-pass membrane protein</topology>
    </subcellularLocation>
</comment>
<evidence type="ECO:0000256" key="6">
    <source>
        <dbReference type="SAM" id="Phobius"/>
    </source>
</evidence>
<evidence type="ECO:0000313" key="7">
    <source>
        <dbReference type="EMBL" id="KAK2857396.1"/>
    </source>
</evidence>
<dbReference type="Proteomes" id="UP001187315">
    <property type="component" value="Unassembled WGS sequence"/>
</dbReference>
<evidence type="ECO:0000313" key="8">
    <source>
        <dbReference type="Proteomes" id="UP001187315"/>
    </source>
</evidence>
<reference evidence="7" key="1">
    <citation type="submission" date="2023-08" db="EMBL/GenBank/DDBJ databases">
        <title>Pelteobagrus vachellii genome.</title>
        <authorList>
            <person name="Liu H."/>
        </authorList>
    </citation>
    <scope>NUCLEOTIDE SEQUENCE</scope>
    <source>
        <strain evidence="7">PRFRI_2022a</strain>
        <tissue evidence="7">Muscle</tissue>
    </source>
</reference>
<dbReference type="PANTHER" id="PTHR23320:SF128">
    <property type="entry name" value="MEMBRANE-SPANNING 4-DOMAINS SUBFAMILY A MEMBER 4A"/>
    <property type="match status" value="1"/>
</dbReference>
<feature type="transmembrane region" description="Helical" evidence="6">
    <location>
        <begin position="48"/>
        <end position="70"/>
    </location>
</feature>
<evidence type="ECO:0008006" key="9">
    <source>
        <dbReference type="Google" id="ProtNLM"/>
    </source>
</evidence>
<dbReference type="InterPro" id="IPR030417">
    <property type="entry name" value="MS4A"/>
</dbReference>
<evidence type="ECO:0000256" key="4">
    <source>
        <dbReference type="ARBA" id="ARBA00022989"/>
    </source>
</evidence>
<comment type="caution">
    <text evidence="7">The sequence shown here is derived from an EMBL/GenBank/DDBJ whole genome shotgun (WGS) entry which is preliminary data.</text>
</comment>
<sequence>MASVPVPVTNVGRGYTIITQVLPSSTAEQNSTQTLSPLSKFLKGEPKALGTVQIMIGLLTFLFGIVLATYTPTISIVSGIVFWSPVFHIISGSLAVSASNKLNSCVVKATLTLNIFSTLSAGITIIILIMDLIFGRYVYCYYEYDYRCNYAAEGMGKGITGVLLVFTLLQFCISIALSAFTCKVTCTSEPTLNIINVVPNPESFAPSAPVNNPFPPHHTQLGVNTMHGVAMATAPGENPPAYSEKCNQTTENE</sequence>
<dbReference type="EMBL" id="JAVHJS010000005">
    <property type="protein sequence ID" value="KAK2857396.1"/>
    <property type="molecule type" value="Genomic_DNA"/>
</dbReference>
<feature type="transmembrane region" description="Helical" evidence="6">
    <location>
        <begin position="76"/>
        <end position="99"/>
    </location>
</feature>
<comment type="similarity">
    <text evidence="2">Belongs to the MS4A family.</text>
</comment>
<proteinExistence type="inferred from homology"/>
<dbReference type="Pfam" id="PF04103">
    <property type="entry name" value="CD20"/>
    <property type="match status" value="1"/>
</dbReference>
<evidence type="ECO:0000256" key="5">
    <source>
        <dbReference type="ARBA" id="ARBA00023136"/>
    </source>
</evidence>
<name>A0AA88T038_TACVA</name>
<dbReference type="PANTHER" id="PTHR23320">
    <property type="entry name" value="MEMBRANE-SPANNING 4-DOMAINS SUBFAMILY A MS4A -RELATED"/>
    <property type="match status" value="1"/>
</dbReference>
<accession>A0AA88T038</accession>
<evidence type="ECO:0000256" key="3">
    <source>
        <dbReference type="ARBA" id="ARBA00022692"/>
    </source>
</evidence>
<evidence type="ECO:0000256" key="2">
    <source>
        <dbReference type="ARBA" id="ARBA00009565"/>
    </source>
</evidence>
<keyword evidence="4 6" id="KW-1133">Transmembrane helix</keyword>
<feature type="transmembrane region" description="Helical" evidence="6">
    <location>
        <begin position="111"/>
        <end position="139"/>
    </location>
</feature>
<evidence type="ECO:0000256" key="1">
    <source>
        <dbReference type="ARBA" id="ARBA00004141"/>
    </source>
</evidence>
<protein>
    <recommendedName>
        <fullName evidence="9">Membrane-spanning 4-domains subfamily A member 4A</fullName>
    </recommendedName>
</protein>
<dbReference type="InterPro" id="IPR007237">
    <property type="entry name" value="CD20-like"/>
</dbReference>